<proteinExistence type="predicted"/>
<evidence type="ECO:0000313" key="2">
    <source>
        <dbReference type="Proteomes" id="UP000177273"/>
    </source>
</evidence>
<gene>
    <name evidence="1" type="ORF">BG262_02760</name>
</gene>
<accession>A0A9Q5JGX7</accession>
<dbReference type="RefSeq" id="WP_070787870.1">
    <property type="nucleotide sequence ID" value="NZ_MKIQ01000027.1"/>
</dbReference>
<sequence length="150" mass="17872">MALSKLIKKTEEVIDTSVVYRCKKKSDYKALMKALKEEGYMWSNGEKIFENDEYFCENICIYLEKDKGIARSDYEYGLKNYNDKIVRFKAPKKMYVLKNKEDVYYIKTTCWDSGQDLNWMINSNKEDSPRFTKKTAKELKRVLKCQMEEA</sequence>
<protein>
    <submittedName>
        <fullName evidence="1">Uncharacterized protein</fullName>
    </submittedName>
</protein>
<name>A0A9Q5JGX7_9LACT</name>
<dbReference type="EMBL" id="MKIQ01000027">
    <property type="protein sequence ID" value="OFI46737.1"/>
    <property type="molecule type" value="Genomic_DNA"/>
</dbReference>
<comment type="caution">
    <text evidence="1">The sequence shown here is derived from an EMBL/GenBank/DDBJ whole genome shotgun (WGS) entry which is preliminary data.</text>
</comment>
<evidence type="ECO:0000313" key="1">
    <source>
        <dbReference type="EMBL" id="OFI46737.1"/>
    </source>
</evidence>
<dbReference type="AlphaFoldDB" id="A0A9Q5JGX7"/>
<dbReference type="Proteomes" id="UP000177273">
    <property type="component" value="Unassembled WGS sequence"/>
</dbReference>
<organism evidence="1 2">
    <name type="scientific">Floricoccus penangensis</name>
    <dbReference type="NCBI Taxonomy" id="1859475"/>
    <lineage>
        <taxon>Bacteria</taxon>
        <taxon>Bacillati</taxon>
        <taxon>Bacillota</taxon>
        <taxon>Bacilli</taxon>
        <taxon>Lactobacillales</taxon>
        <taxon>Streptococcaceae</taxon>
        <taxon>Floricoccus</taxon>
    </lineage>
</organism>
<reference evidence="2" key="1">
    <citation type="submission" date="2016-09" db="EMBL/GenBank/DDBJ databases">
        <title>Draft genome sequence of a novel species of the family Streptococcaceae isolated from flowers.</title>
        <authorList>
            <person name="Chuah L.-O."/>
            <person name="Yap K.-P."/>
            <person name="Thong K.L."/>
            <person name="Liong M.T."/>
            <person name="Ahmad R."/>
            <person name="Rusul G."/>
        </authorList>
    </citation>
    <scope>NUCLEOTIDE SEQUENCE [LARGE SCALE GENOMIC DNA]</scope>
    <source>
        <strain evidence="2">HibF3</strain>
    </source>
</reference>
<keyword evidence="2" id="KW-1185">Reference proteome</keyword>